<dbReference type="OrthoDB" id="7166208at2"/>
<keyword evidence="3" id="KW-1185">Reference proteome</keyword>
<dbReference type="GO" id="GO:0004672">
    <property type="term" value="F:protein kinase activity"/>
    <property type="evidence" value="ECO:0007669"/>
    <property type="project" value="InterPro"/>
</dbReference>
<feature type="domain" description="Protein kinase" evidence="1">
    <location>
        <begin position="4"/>
        <end position="262"/>
    </location>
</feature>
<dbReference type="PROSITE" id="PS50011">
    <property type="entry name" value="PROTEIN_KINASE_DOM"/>
    <property type="match status" value="1"/>
</dbReference>
<dbReference type="SUPFAM" id="SSF56112">
    <property type="entry name" value="Protein kinase-like (PK-like)"/>
    <property type="match status" value="1"/>
</dbReference>
<protein>
    <recommendedName>
        <fullName evidence="1">Protein kinase domain-containing protein</fullName>
    </recommendedName>
</protein>
<accession>A0A511B2V6</accession>
<dbReference type="InterPro" id="IPR011009">
    <property type="entry name" value="Kinase-like_dom_sf"/>
</dbReference>
<dbReference type="EMBL" id="BJUZ01000005">
    <property type="protein sequence ID" value="GEK94789.1"/>
    <property type="molecule type" value="Genomic_DNA"/>
</dbReference>
<name>A0A511B2V6_9PROT</name>
<dbReference type="AlphaFoldDB" id="A0A511B2V6"/>
<reference evidence="2 3" key="1">
    <citation type="submission" date="2019-07" db="EMBL/GenBank/DDBJ databases">
        <title>Whole genome shotgun sequence of Gluconobacter wancherniae NBRC 103581.</title>
        <authorList>
            <person name="Hosoyama A."/>
            <person name="Uohara A."/>
            <person name="Ohji S."/>
            <person name="Ichikawa N."/>
        </authorList>
    </citation>
    <scope>NUCLEOTIDE SEQUENCE [LARGE SCALE GENOMIC DNA]</scope>
    <source>
        <strain evidence="2 3">NBRC 103581</strain>
    </source>
</reference>
<evidence type="ECO:0000313" key="2">
    <source>
        <dbReference type="EMBL" id="GEK94789.1"/>
    </source>
</evidence>
<organism evidence="2 3">
    <name type="scientific">Gluconobacter wancherniae NBRC 103581</name>
    <dbReference type="NCBI Taxonomy" id="656744"/>
    <lineage>
        <taxon>Bacteria</taxon>
        <taxon>Pseudomonadati</taxon>
        <taxon>Pseudomonadota</taxon>
        <taxon>Alphaproteobacteria</taxon>
        <taxon>Acetobacterales</taxon>
        <taxon>Acetobacteraceae</taxon>
        <taxon>Gluconobacter</taxon>
    </lineage>
</organism>
<evidence type="ECO:0000259" key="1">
    <source>
        <dbReference type="PROSITE" id="PS50011"/>
    </source>
</evidence>
<dbReference type="InterPro" id="IPR000719">
    <property type="entry name" value="Prot_kinase_dom"/>
</dbReference>
<sequence length="655" mass="71857">MQGKEELPELMIGDRYLVSQSRRLADIGGCPTFAAQNVGASGSSCLALAPSSPSPRLPEILMLRHDCLMSVYAHEHSKGALWVICGHPPGPPLTDGFPSWGENQIIEGAVRPLAAILLLMQEAELTCRAIRPDNLFFGSGMNKLVLGPAGLAPPGMHQPLVFEPLSSAVCHPAARGDGTLACDVFSMGVLIVSLCFGEVPLKGLTDEQILERRLQMGSAEAYIGGRSLPDGLASMLWAMLSDDPASRPSPSDLFTMAPSKLFSLRPESPARVPLRIGTVDVWTPRALAWHAARAPVEFSSLLQRQVIASWLRNELKQGRMASLIEQTGGSFLPSSDRKAIDPATLAITRVIAILDPSAPLFWGGRWFWPNALPQMLAYAGSLGDKRQNEERDVSMITSFIMGNPEMFDHPLVPEAQKTQVMELVVLGQRTGVKGPDRIRRLPYDNNPLQVCLSPRCIVDRISQMSGILSWAEQHSSENELPVEGLTRNGLLDAEMRSFLASHFARQRLTSALEAQKAGLPIWNADLILLAAVQRVAEQGAVPAITRRMFPLLKQELRHWRSRTGRAKRRLALEDAVAQGNLTKLLRIAEDPHGLRLDQQTAQRAEQEIARLVHALEPDPDMSARNKRLARNTGEFVSLITGIGVAMTSVWFEFCR</sequence>
<evidence type="ECO:0000313" key="3">
    <source>
        <dbReference type="Proteomes" id="UP000321230"/>
    </source>
</evidence>
<dbReference type="RefSeq" id="WP_146798690.1">
    <property type="nucleotide sequence ID" value="NZ_BARC01000009.1"/>
</dbReference>
<comment type="caution">
    <text evidence="2">The sequence shown here is derived from an EMBL/GenBank/DDBJ whole genome shotgun (WGS) entry which is preliminary data.</text>
</comment>
<gene>
    <name evidence="2" type="ORF">GWA01_25590</name>
</gene>
<dbReference type="Proteomes" id="UP000321230">
    <property type="component" value="Unassembled WGS sequence"/>
</dbReference>
<proteinExistence type="predicted"/>
<dbReference type="GO" id="GO:0005524">
    <property type="term" value="F:ATP binding"/>
    <property type="evidence" value="ECO:0007669"/>
    <property type="project" value="InterPro"/>
</dbReference>
<dbReference type="Gene3D" id="1.10.510.10">
    <property type="entry name" value="Transferase(Phosphotransferase) domain 1"/>
    <property type="match status" value="1"/>
</dbReference>